<dbReference type="GO" id="GO:0016787">
    <property type="term" value="F:hydrolase activity"/>
    <property type="evidence" value="ECO:0007669"/>
    <property type="project" value="UniProtKB-UniRule"/>
</dbReference>
<evidence type="ECO:0000256" key="2">
    <source>
        <dbReference type="ARBA" id="ARBA00022801"/>
    </source>
</evidence>
<reference evidence="8 9" key="1">
    <citation type="submission" date="2017-08" db="EMBL/GenBank/DDBJ databases">
        <title>The complete genome sequence of Nocardiopsis gilva YIM 90087.</title>
        <authorList>
            <person name="Yin M."/>
            <person name="Tang S."/>
        </authorList>
    </citation>
    <scope>NUCLEOTIDE SEQUENCE [LARGE SCALE GENOMIC DNA]</scope>
    <source>
        <strain evidence="8 9">YIM 90087</strain>
    </source>
</reference>
<dbReference type="InterPro" id="IPR027417">
    <property type="entry name" value="P-loop_NTPase"/>
</dbReference>
<dbReference type="AlphaFoldDB" id="A0A223S6E4"/>
<evidence type="ECO:0000256" key="6">
    <source>
        <dbReference type="SAM" id="MobiDB-lite"/>
    </source>
</evidence>
<dbReference type="EMBL" id="CP022753">
    <property type="protein sequence ID" value="ASU83678.1"/>
    <property type="molecule type" value="Genomic_DNA"/>
</dbReference>
<keyword evidence="9" id="KW-1185">Reference proteome</keyword>
<feature type="binding site" evidence="5">
    <location>
        <begin position="216"/>
        <end position="223"/>
    </location>
    <ligand>
        <name>ATP</name>
        <dbReference type="ChEBI" id="CHEBI:30616"/>
    </ligand>
</feature>
<keyword evidence="2 5" id="KW-0378">Hydrolase</keyword>
<dbReference type="Gene3D" id="3.40.50.300">
    <property type="entry name" value="P-loop containing nucleotide triphosphate hydrolases"/>
    <property type="match status" value="3"/>
</dbReference>
<evidence type="ECO:0000256" key="3">
    <source>
        <dbReference type="ARBA" id="ARBA00022806"/>
    </source>
</evidence>
<keyword evidence="1 5" id="KW-0547">Nucleotide-binding</keyword>
<dbReference type="InterPro" id="IPR027785">
    <property type="entry name" value="UvrD-like_helicase_C"/>
</dbReference>
<dbReference type="GO" id="GO:0005829">
    <property type="term" value="C:cytosol"/>
    <property type="evidence" value="ECO:0007669"/>
    <property type="project" value="TreeGrafter"/>
</dbReference>
<evidence type="ECO:0000256" key="4">
    <source>
        <dbReference type="ARBA" id="ARBA00022840"/>
    </source>
</evidence>
<dbReference type="GO" id="GO:0000725">
    <property type="term" value="P:recombinational repair"/>
    <property type="evidence" value="ECO:0007669"/>
    <property type="project" value="TreeGrafter"/>
</dbReference>
<proteinExistence type="predicted"/>
<dbReference type="GO" id="GO:0043138">
    <property type="term" value="F:3'-5' DNA helicase activity"/>
    <property type="evidence" value="ECO:0007669"/>
    <property type="project" value="TreeGrafter"/>
</dbReference>
<dbReference type="RefSeq" id="WP_017616690.1">
    <property type="nucleotide sequence ID" value="NZ_ANBG01000016.1"/>
</dbReference>
<keyword evidence="4 5" id="KW-0067">ATP-binding</keyword>
<dbReference type="InterPro" id="IPR000212">
    <property type="entry name" value="DNA_helicase_UvrD/REP"/>
</dbReference>
<protein>
    <submittedName>
        <fullName evidence="8">Helicase</fullName>
    </submittedName>
</protein>
<dbReference type="PROSITE" id="PS51198">
    <property type="entry name" value="UVRD_HELICASE_ATP_BIND"/>
    <property type="match status" value="1"/>
</dbReference>
<evidence type="ECO:0000313" key="9">
    <source>
        <dbReference type="Proteomes" id="UP000215005"/>
    </source>
</evidence>
<dbReference type="SUPFAM" id="SSF52540">
    <property type="entry name" value="P-loop containing nucleoside triphosphate hydrolases"/>
    <property type="match status" value="1"/>
</dbReference>
<evidence type="ECO:0000256" key="5">
    <source>
        <dbReference type="PROSITE-ProRule" id="PRU00560"/>
    </source>
</evidence>
<evidence type="ECO:0000256" key="1">
    <source>
        <dbReference type="ARBA" id="ARBA00022741"/>
    </source>
</evidence>
<keyword evidence="3 5" id="KW-0347">Helicase</keyword>
<feature type="compositionally biased region" description="Basic and acidic residues" evidence="6">
    <location>
        <begin position="655"/>
        <end position="664"/>
    </location>
</feature>
<dbReference type="GO" id="GO:0003677">
    <property type="term" value="F:DNA binding"/>
    <property type="evidence" value="ECO:0007669"/>
    <property type="project" value="InterPro"/>
</dbReference>
<feature type="domain" description="UvrD-like helicase ATP-binding" evidence="7">
    <location>
        <begin position="195"/>
        <end position="632"/>
    </location>
</feature>
<organism evidence="8 9">
    <name type="scientific">Nocardiopsis gilva YIM 90087</name>
    <dbReference type="NCBI Taxonomy" id="1235441"/>
    <lineage>
        <taxon>Bacteria</taxon>
        <taxon>Bacillati</taxon>
        <taxon>Actinomycetota</taxon>
        <taxon>Actinomycetes</taxon>
        <taxon>Streptosporangiales</taxon>
        <taxon>Nocardiopsidaceae</taxon>
        <taxon>Nocardiopsis</taxon>
    </lineage>
</organism>
<feature type="region of interest" description="Disordered" evidence="6">
    <location>
        <begin position="794"/>
        <end position="813"/>
    </location>
</feature>
<dbReference type="PANTHER" id="PTHR11070">
    <property type="entry name" value="UVRD / RECB / PCRA DNA HELICASE FAMILY MEMBER"/>
    <property type="match status" value="1"/>
</dbReference>
<dbReference type="Pfam" id="PF13538">
    <property type="entry name" value="UvrD_C_2"/>
    <property type="match status" value="1"/>
</dbReference>
<feature type="compositionally biased region" description="Low complexity" evidence="6">
    <location>
        <begin position="318"/>
        <end position="330"/>
    </location>
</feature>
<name>A0A223S6E4_9ACTN</name>
<dbReference type="KEGG" id="ngv:CDO52_13555"/>
<dbReference type="GO" id="GO:0005524">
    <property type="term" value="F:ATP binding"/>
    <property type="evidence" value="ECO:0007669"/>
    <property type="project" value="UniProtKB-UniRule"/>
</dbReference>
<sequence>MELRQSDDGSARTHAIRAEQAYVTGLYERLDTVRQQTRAALRAADAAGGRSGYSALMDREARSNEQARRLSQLSGVENGLCFGRIDHRGDRDGDAVDTLYIGRIGLRDESHETILVDWRAPAARPFYAATPVSPGDLVRRRHLHTRDRVVTGIDDEVFDLDGLSDTDRRSLVGEAALLAALRRGRTGRMNDIVATIQSEQDRVIRSRLQGVLVVQGGPGTGKTVAALHRAAYLLYTHRDTLKRRGVLVVGPNPTFLRYIGRVLPSLGESDVVLSTVGELYPGVRATASDPVATALVKGSDSMVGLVRAAVADRQRVPSSSGMSVSANSGSGDEGASGGTRDLEIEVDDMTLRVDHADCLGIRDRTRSLRLPHNVARKFFVTEMLRLLARNQAEQLDPMLDPAEPAYYDETDLDYMGAALWQQEPVRRGLDELWPLLTPQRLLETLYADDAALARVGAEAGLTESEWKGLSRPLGSPRTVGDVPLLDEAAELLGEDDAEERARRRRVERDRADAERYAQGVLEFTGLFEDPMMGASALAERHDDADRPRSTAERAEADRTWAYGHVIVDEAQELSAMAWRMVMRRIPTRSLTVVGDIAQTGSPAGARSWSSMLAPYAHGRLHEERLLVNYRTPAQIMAVAADVLAEVAPDQQPPESVRDDGDPPRAVRVGAEGSDGTTLAEALPRLVEEELTAIGEGRLVVIVPDARHTEIAGLLPDAAADATPDALDSPSTVLTTTRSKGLEFDSVIVVEPGEILEQSPQGGHDLYVALTRATRRLTVIHEALLPDMLGRISRQAGPPLGGPCVEAPGPRLST</sequence>
<dbReference type="Proteomes" id="UP000215005">
    <property type="component" value="Chromosome"/>
</dbReference>
<dbReference type="PANTHER" id="PTHR11070:SF45">
    <property type="entry name" value="DNA 3'-5' HELICASE"/>
    <property type="match status" value="1"/>
</dbReference>
<accession>A0A223S6E4</accession>
<evidence type="ECO:0000313" key="8">
    <source>
        <dbReference type="EMBL" id="ASU83678.1"/>
    </source>
</evidence>
<feature type="region of interest" description="Disordered" evidence="6">
    <location>
        <begin position="314"/>
        <end position="339"/>
    </location>
</feature>
<gene>
    <name evidence="8" type="ORF">CDO52_13555</name>
</gene>
<evidence type="ECO:0000259" key="7">
    <source>
        <dbReference type="PROSITE" id="PS51198"/>
    </source>
</evidence>
<dbReference type="OrthoDB" id="9787585at2"/>
<feature type="region of interest" description="Disordered" evidence="6">
    <location>
        <begin position="648"/>
        <end position="673"/>
    </location>
</feature>
<dbReference type="InterPro" id="IPR014016">
    <property type="entry name" value="UvrD-like_ATP-bd"/>
</dbReference>